<sequence length="79" mass="8377">MSPDPVTSADLCSAMPGVLCAWSGAVRLLLRSHTTYAGKLGLVRAVSNSSTKPPLKKPKTPQGRLDEAEPATKEKESLE</sequence>
<protein>
    <submittedName>
        <fullName evidence="2">Uncharacterized protein</fullName>
    </submittedName>
</protein>
<dbReference type="Proteomes" id="UP000770717">
    <property type="component" value="Unassembled WGS sequence"/>
</dbReference>
<evidence type="ECO:0000256" key="1">
    <source>
        <dbReference type="SAM" id="MobiDB-lite"/>
    </source>
</evidence>
<comment type="caution">
    <text evidence="2">The sequence shown here is derived from an EMBL/GenBank/DDBJ whole genome shotgun (WGS) entry which is preliminary data.</text>
</comment>
<dbReference type="OrthoDB" id="10527421at2759"/>
<keyword evidence="3" id="KW-1185">Reference proteome</keyword>
<organism evidence="2 3">
    <name type="scientific">Eleutherodactylus coqui</name>
    <name type="common">Puerto Rican coqui</name>
    <dbReference type="NCBI Taxonomy" id="57060"/>
    <lineage>
        <taxon>Eukaryota</taxon>
        <taxon>Metazoa</taxon>
        <taxon>Chordata</taxon>
        <taxon>Craniata</taxon>
        <taxon>Vertebrata</taxon>
        <taxon>Euteleostomi</taxon>
        <taxon>Amphibia</taxon>
        <taxon>Batrachia</taxon>
        <taxon>Anura</taxon>
        <taxon>Neobatrachia</taxon>
        <taxon>Hyloidea</taxon>
        <taxon>Eleutherodactylidae</taxon>
        <taxon>Eleutherodactylinae</taxon>
        <taxon>Eleutherodactylus</taxon>
        <taxon>Eleutherodactylus</taxon>
    </lineage>
</organism>
<dbReference type="EMBL" id="WNTK01008842">
    <property type="protein sequence ID" value="KAG9462926.1"/>
    <property type="molecule type" value="Genomic_DNA"/>
</dbReference>
<evidence type="ECO:0000313" key="3">
    <source>
        <dbReference type="Proteomes" id="UP000770717"/>
    </source>
</evidence>
<evidence type="ECO:0000313" key="2">
    <source>
        <dbReference type="EMBL" id="KAG9462926.1"/>
    </source>
</evidence>
<proteinExistence type="predicted"/>
<reference evidence="2" key="1">
    <citation type="thesis" date="2020" institute="ProQuest LLC" country="789 East Eisenhower Parkway, Ann Arbor, MI, USA">
        <title>Comparative Genomics and Chromosome Evolution.</title>
        <authorList>
            <person name="Mudd A.B."/>
        </authorList>
    </citation>
    <scope>NUCLEOTIDE SEQUENCE</scope>
    <source>
        <strain evidence="2">HN-11 Male</strain>
        <tissue evidence="2">Kidney and liver</tissue>
    </source>
</reference>
<dbReference type="AlphaFoldDB" id="A0A8J6EC52"/>
<name>A0A8J6EC52_ELECQ</name>
<feature type="non-terminal residue" evidence="2">
    <location>
        <position position="79"/>
    </location>
</feature>
<gene>
    <name evidence="2" type="ORF">GDO78_022818</name>
</gene>
<feature type="region of interest" description="Disordered" evidence="1">
    <location>
        <begin position="47"/>
        <end position="79"/>
    </location>
</feature>
<accession>A0A8J6EC52</accession>
<feature type="compositionally biased region" description="Basic and acidic residues" evidence="1">
    <location>
        <begin position="64"/>
        <end position="79"/>
    </location>
</feature>